<sequence length="1152" mass="128587">MNKITLLLFIILTLNFTGCGSSSEEGKKLLSHNLKLVGIPPEIVVNICQDKNDNGSCDEGELQAKVSVSKGATIAKMWKEAKVQFDENNIHILENYNPTISIIMEIDGQKHADYKNVDLALKYKPVTHELSVLQAVVDADFLKEEEVKKLKKLDNREKLDFVLLTGLMNNQQLLKDENLSTETALAINLEEIAKGLKDLNVSKELPEELEACENNTTCIDGVLGNATEEVELTQEEAKDLAQSKKVADGYIVKLSTPVVATCADGKEYNSSLFVKEKGQVDFENLPLDIDCNLTVSRGAIIDSNNNNKLDIEDKALEFDMIGSANDTFITPLTTLLHKKSGEDIEKFERMIQNFDPVIAPSRLISNTGVEKVKIEKLIILMEVLKTAMKADLDIKSLDLSGVIKTSTTETIKDFDINKLIASFPEDKKDFISKKANAIRDLVLTLKNLDPAKISFDTFFVSLSDGGKNIEKALKTSLLIPLPKGITITEFIVKSGVEKNPFTGANFPPFTKSKSVLHSAINVLDKMDIESDDIQEKLNESKAILNGANAKDNDAQVGKALFDLAEITNSEVVGDLIKVKLDGKSVARNSHLEILIENNDDKDLELELLSNITDLSGTSMTLIHNIVEKLTAIENTLAKNFVDPSYVFSYDDFNITNNQSKLLRVSILSIASKLEYLTAFDYTTFDDVKTRTTVLNGVSAEYTNIDSNPLPIFKRSGFGALNSSVGAKRLANSKALFLKALDILNSVDEKKEDEDDQEDIVDAKKEVAPLKASLNGTKLYRDEREEDGVTVIYDIDLSALYSASTALDLTHTMGHDLEYESKYNYYDSSTNKEYSSGSYNQAFSRFYNEPMAKEWIAKDGSIRSYVNGSIDRPTLDVEYNSIPTGSNSHIPSIVKKIEIKGSGKATITHTGDNVLKYLFNDLDIDEKYNSESILYKVERDDYLIVDETIRYGIEVLNGNVEIINPDPIKGEATVKVKSGFTGEQCFQVKVHDTLGHYETLGNCIYINDGDSISSIYDSETALDKLEFPQGKRYSLGNTIVEYNRISNPDVVRVSEYDLNSNKWVFTRESNYYFEGNEYVVDSDKDGYEDYRMKLIERSTDINRMNNEADAEIFSAGAEGYRFVVKHTDGRESYSNQVNETALNQYLEYISSQD</sequence>
<accession>A0A1W1BSL2</accession>
<dbReference type="AlphaFoldDB" id="A0A1W1BSL2"/>
<evidence type="ECO:0000313" key="1">
    <source>
        <dbReference type="EMBL" id="SFV56467.1"/>
    </source>
</evidence>
<organism evidence="1">
    <name type="scientific">hydrothermal vent metagenome</name>
    <dbReference type="NCBI Taxonomy" id="652676"/>
    <lineage>
        <taxon>unclassified sequences</taxon>
        <taxon>metagenomes</taxon>
        <taxon>ecological metagenomes</taxon>
    </lineage>
</organism>
<protein>
    <submittedName>
        <fullName evidence="1">Chitinase</fullName>
        <ecNumber evidence="1">3.2.1.14</ecNumber>
    </submittedName>
</protein>
<name>A0A1W1BSL2_9ZZZZ</name>
<proteinExistence type="predicted"/>
<reference evidence="1" key="1">
    <citation type="submission" date="2016-10" db="EMBL/GenBank/DDBJ databases">
        <authorList>
            <person name="de Groot N.N."/>
        </authorList>
    </citation>
    <scope>NUCLEOTIDE SEQUENCE</scope>
</reference>
<keyword evidence="1" id="KW-0378">Hydrolase</keyword>
<dbReference type="EMBL" id="FPHM01000036">
    <property type="protein sequence ID" value="SFV56467.1"/>
    <property type="molecule type" value="Genomic_DNA"/>
</dbReference>
<dbReference type="EC" id="3.2.1.14" evidence="1"/>
<dbReference type="GO" id="GO:0008843">
    <property type="term" value="F:endochitinase activity"/>
    <property type="evidence" value="ECO:0007669"/>
    <property type="project" value="UniProtKB-EC"/>
</dbReference>
<keyword evidence="1" id="KW-0326">Glycosidase</keyword>
<gene>
    <name evidence="1" type="ORF">MNB_SV-13-125</name>
</gene>